<keyword evidence="3" id="KW-1185">Reference proteome</keyword>
<dbReference type="AlphaFoldDB" id="A0A1D9MIL2"/>
<dbReference type="KEGG" id="avu:BK816_00905"/>
<evidence type="ECO:0000313" key="3">
    <source>
        <dbReference type="Proteomes" id="UP000176288"/>
    </source>
</evidence>
<dbReference type="Gene3D" id="3.30.1050.40">
    <property type="match status" value="1"/>
</dbReference>
<dbReference type="Proteomes" id="UP000176288">
    <property type="component" value="Chromosome"/>
</dbReference>
<feature type="domain" description="Bacterial SCP orthologue" evidence="1">
    <location>
        <begin position="55"/>
        <end position="146"/>
    </location>
</feature>
<reference evidence="2 3" key="1">
    <citation type="submission" date="2016-10" db="EMBL/GenBank/DDBJ databases">
        <title>Actinomyces aegypiusis sp. nov., isolated from the Aegypius monachus in Qinghai Tibet Plateau China.</title>
        <authorList>
            <person name="Wang Y."/>
        </authorList>
    </citation>
    <scope>NUCLEOTIDE SEQUENCE [LARGE SCALE GENOMIC DNA]</scope>
    <source>
        <strain evidence="2 3">VUL4_3</strain>
    </source>
</reference>
<gene>
    <name evidence="2" type="ORF">BK816_00905</name>
</gene>
<dbReference type="STRING" id="1912795.BK816_00905"/>
<sequence length="147" mass="15537">MANRKVPVAAGSAALKACQDALSQSLAQLPPETRQALPADEVATALREGGRQVPRMQLFTAVRYTLEELAASYPGRAVEVRVPPAGAVQILEGTVHRRGTPPAVVEMDPAIWLALTVGLVSWDLMLSEGVVSASGNRCDLGPILPLF</sequence>
<accession>A0A1D9MIL2</accession>
<dbReference type="InterPro" id="IPR041629">
    <property type="entry name" value="SCP_3"/>
</dbReference>
<name>A0A1D9MIL2_9ACTO</name>
<proteinExistence type="predicted"/>
<dbReference type="RefSeq" id="WP_071163496.1">
    <property type="nucleotide sequence ID" value="NZ_CP017812.1"/>
</dbReference>
<organism evidence="2 3">
    <name type="scientific">Boudabousia tangfeifanii</name>
    <dbReference type="NCBI Taxonomy" id="1912795"/>
    <lineage>
        <taxon>Bacteria</taxon>
        <taxon>Bacillati</taxon>
        <taxon>Actinomycetota</taxon>
        <taxon>Actinomycetes</taxon>
        <taxon>Actinomycetales</taxon>
        <taxon>Actinomycetaceae</taxon>
        <taxon>Boudabousia</taxon>
    </lineage>
</organism>
<protein>
    <recommendedName>
        <fullName evidence="1">Bacterial SCP orthologue domain-containing protein</fullName>
    </recommendedName>
</protein>
<evidence type="ECO:0000259" key="1">
    <source>
        <dbReference type="Pfam" id="PF17844"/>
    </source>
</evidence>
<dbReference type="Pfam" id="PF17844">
    <property type="entry name" value="SCP_3"/>
    <property type="match status" value="1"/>
</dbReference>
<dbReference type="EMBL" id="CP017812">
    <property type="protein sequence ID" value="AOZ72030.1"/>
    <property type="molecule type" value="Genomic_DNA"/>
</dbReference>
<evidence type="ECO:0000313" key="2">
    <source>
        <dbReference type="EMBL" id="AOZ72030.1"/>
    </source>
</evidence>